<keyword evidence="1" id="KW-0808">Transferase</keyword>
<name>A0A9D3P645_9TELE</name>
<dbReference type="Gene3D" id="3.40.50.150">
    <property type="entry name" value="Vaccinia Virus protein VP39"/>
    <property type="match status" value="1"/>
</dbReference>
<dbReference type="InterPro" id="IPR049561">
    <property type="entry name" value="NSUN5_7_fdxn-like"/>
</dbReference>
<feature type="region of interest" description="Disordered" evidence="2">
    <location>
        <begin position="617"/>
        <end position="647"/>
    </location>
</feature>
<dbReference type="OrthoDB" id="6817893at2759"/>
<feature type="domain" description="SAM-dependent MTase RsmB/NOP-type" evidence="3">
    <location>
        <begin position="257"/>
        <end position="592"/>
    </location>
</feature>
<keyword evidence="1" id="KW-0489">Methyltransferase</keyword>
<dbReference type="InterPro" id="IPR042620">
    <property type="entry name" value="NSUN7"/>
</dbReference>
<feature type="compositionally biased region" description="Low complexity" evidence="2">
    <location>
        <begin position="696"/>
        <end position="707"/>
    </location>
</feature>
<dbReference type="AlphaFoldDB" id="A0A9D3P645"/>
<feature type="region of interest" description="Disordered" evidence="2">
    <location>
        <begin position="775"/>
        <end position="805"/>
    </location>
</feature>
<dbReference type="GO" id="GO:0008168">
    <property type="term" value="F:methyltransferase activity"/>
    <property type="evidence" value="ECO:0007669"/>
    <property type="project" value="UniProtKB-KW"/>
</dbReference>
<reference evidence="4 5" key="1">
    <citation type="submission" date="2021-06" db="EMBL/GenBank/DDBJ databases">
        <title>Chromosome-level genome assembly of the red-tail catfish (Hemibagrus wyckioides).</title>
        <authorList>
            <person name="Shao F."/>
        </authorList>
    </citation>
    <scope>NUCLEOTIDE SEQUENCE [LARGE SCALE GENOMIC DNA]</scope>
    <source>
        <strain evidence="4">EC202008001</strain>
        <tissue evidence="4">Blood</tissue>
    </source>
</reference>
<dbReference type="EMBL" id="JAHKSW010000002">
    <property type="protein sequence ID" value="KAG7335247.1"/>
    <property type="molecule type" value="Genomic_DNA"/>
</dbReference>
<feature type="compositionally biased region" description="Basic residues" evidence="2">
    <location>
        <begin position="628"/>
        <end position="641"/>
    </location>
</feature>
<evidence type="ECO:0000256" key="1">
    <source>
        <dbReference type="PROSITE-ProRule" id="PRU01023"/>
    </source>
</evidence>
<evidence type="ECO:0000313" key="5">
    <source>
        <dbReference type="Proteomes" id="UP000824219"/>
    </source>
</evidence>
<gene>
    <name evidence="4" type="ORF">KOW79_001843</name>
</gene>
<dbReference type="InterPro" id="IPR001678">
    <property type="entry name" value="MeTrfase_RsmB-F_NOP2_dom"/>
</dbReference>
<dbReference type="GO" id="GO:0003723">
    <property type="term" value="F:RNA binding"/>
    <property type="evidence" value="ECO:0007669"/>
    <property type="project" value="UniProtKB-UniRule"/>
</dbReference>
<sequence>MHDVYHVYVNNTVDPQIYTASPALENYVSVDGEQLEKIFFCHFEDKGARMVKQGAPRRALSRSFKHSSRIELSSPLTPWTSPSPPTLDHDPSSVLEWNPDSFPDQVYLDAATIFRDTHKDKVTAHRVISYGKRSKVTVLKAKDEVWQRRAYELAFNTLKYQELLEDILIDSSFYLAKTVPDDLMSLVVVMLYDLQDRKFLPHKRPANQEMQEEVAKVREVENCLLRFKTKLAASLARCRIKHDLLSIDCMLPESIRRRQERGSNLPIYAWINTLRTSTQEVCEVLKSAGFSHVKSITQLEGKTFCEDIQCLDLLVFPTCAKRELHKTNLLKDCRLVIQDKSCCISPWALRPLLVPDGDVVMAGAFSAATVAHTAAIVISAHTHMHTTHHSSKHARSSMQVFVCVGDCTSVQRDELQGVLSSMGCSNVRLLPESLHTLDVCDTRLQKVQLILLTPQCSLSAVSNPVDYLLQENGDKELLQDLSQGSVSQSRLQTLISEQKRDLAHALRFPRVRVVVYSTCSSLPEENEDVVKSVLTPTEPSRDDTKLQPFTLSRPSLLSSDKDNSSGEKKADFFRLEASDQSNGCFIAVLTRQAEVTETPQEVIARATASGLLDRIQSTQPIKKEGRGRQTRKAHQSRRRPHVSVNSQSQVAEFLNREAKLNISAPAAALERTNNTFSPWVSGKSKPTPPNSCKPASSSTTSTFSNPSHTSLITGATSSSSSSTGLISYTGPDSFLTGASSSTLSSTTNTFTATDATLFNTSSASSINGLSVTSFTKGPAPSYRTMNRTNGRRTAAPVVPPPVPPRGRQEVLRPVLISFPPPQFPSLCPASASVKIKPPQNWRNWTRPALLTHTRFRSSLHPWF</sequence>
<feature type="binding site" evidence="1">
    <location>
        <position position="406"/>
    </location>
    <ligand>
        <name>S-adenosyl-L-methionine</name>
        <dbReference type="ChEBI" id="CHEBI:59789"/>
    </ligand>
</feature>
<dbReference type="Pfam" id="PF21148">
    <property type="entry name" value="NSUN5_fdxn-like"/>
    <property type="match status" value="1"/>
</dbReference>
<evidence type="ECO:0000256" key="2">
    <source>
        <dbReference type="SAM" id="MobiDB-lite"/>
    </source>
</evidence>
<comment type="caution">
    <text evidence="4">The sequence shown here is derived from an EMBL/GenBank/DDBJ whole genome shotgun (WGS) entry which is preliminary data.</text>
</comment>
<dbReference type="Gene3D" id="3.30.70.1170">
    <property type="entry name" value="Sun protein, domain 3"/>
    <property type="match status" value="1"/>
</dbReference>
<keyword evidence="5" id="KW-1185">Reference proteome</keyword>
<keyword evidence="1" id="KW-0694">RNA-binding</keyword>
<feature type="active site" description="Nucleophile" evidence="1">
    <location>
        <position position="519"/>
    </location>
</feature>
<proteinExistence type="inferred from homology"/>
<feature type="region of interest" description="Disordered" evidence="2">
    <location>
        <begin position="676"/>
        <end position="707"/>
    </location>
</feature>
<dbReference type="InterPro" id="IPR029063">
    <property type="entry name" value="SAM-dependent_MTases_sf"/>
</dbReference>
<dbReference type="Proteomes" id="UP000824219">
    <property type="component" value="Linkage Group LG02"/>
</dbReference>
<organism evidence="4 5">
    <name type="scientific">Hemibagrus wyckioides</name>
    <dbReference type="NCBI Taxonomy" id="337641"/>
    <lineage>
        <taxon>Eukaryota</taxon>
        <taxon>Metazoa</taxon>
        <taxon>Chordata</taxon>
        <taxon>Craniata</taxon>
        <taxon>Vertebrata</taxon>
        <taxon>Euteleostomi</taxon>
        <taxon>Actinopterygii</taxon>
        <taxon>Neopterygii</taxon>
        <taxon>Teleostei</taxon>
        <taxon>Ostariophysi</taxon>
        <taxon>Siluriformes</taxon>
        <taxon>Bagridae</taxon>
        <taxon>Hemibagrus</taxon>
    </lineage>
</organism>
<keyword evidence="1" id="KW-0949">S-adenosyl-L-methionine</keyword>
<protein>
    <recommendedName>
        <fullName evidence="3">SAM-dependent MTase RsmB/NOP-type domain-containing protein</fullName>
    </recommendedName>
</protein>
<dbReference type="SUPFAM" id="SSF53335">
    <property type="entry name" value="S-adenosyl-L-methionine-dependent methyltransferases"/>
    <property type="match status" value="1"/>
</dbReference>
<comment type="caution">
    <text evidence="1">Lacks conserved residue(s) required for the propagation of feature annotation.</text>
</comment>
<feature type="region of interest" description="Disordered" evidence="2">
    <location>
        <begin position="527"/>
        <end position="565"/>
    </location>
</feature>
<dbReference type="PROSITE" id="PS51686">
    <property type="entry name" value="SAM_MT_RSMB_NOP"/>
    <property type="match status" value="1"/>
</dbReference>
<evidence type="ECO:0000259" key="3">
    <source>
        <dbReference type="PROSITE" id="PS51686"/>
    </source>
</evidence>
<feature type="compositionally biased region" description="Polar residues" evidence="2">
    <location>
        <begin position="547"/>
        <end position="558"/>
    </location>
</feature>
<comment type="similarity">
    <text evidence="1">Belongs to the class I-like SAM-binding methyltransferase superfamily. RsmB/NOP family.</text>
</comment>
<evidence type="ECO:0000313" key="4">
    <source>
        <dbReference type="EMBL" id="KAG7335247.1"/>
    </source>
</evidence>
<dbReference type="PANTHER" id="PTHR14663:SF2">
    <property type="entry name" value="METHYLTRANSFERASE NSUN7-RELATED"/>
    <property type="match status" value="1"/>
</dbReference>
<dbReference type="GO" id="GO:0032259">
    <property type="term" value="P:methylation"/>
    <property type="evidence" value="ECO:0007669"/>
    <property type="project" value="UniProtKB-KW"/>
</dbReference>
<accession>A0A9D3P645</accession>
<dbReference type="PANTHER" id="PTHR14663">
    <property type="entry name" value="METHYLTRANSFERASE NSUN7-RELATED"/>
    <property type="match status" value="1"/>
</dbReference>